<dbReference type="AlphaFoldDB" id="A0A1J5NPZ9"/>
<sequence length="186" mass="21175">MGKSWKWLLGTWWDGLYDYLNGVEPVNGTAGLLRVRPTNYHGRALQLQCGLTLHPGDKIAELHIASARLLVYREGRQERVAGTMAMVRALETALGFLARAALEKPTLQGVKAFYGVTLLWPAAARFGFEVREIPAPLRRWGISLYERNLECWYNSRPGRGPRRIEAREVWISSLELQLRFGRKQAL</sequence>
<reference evidence="2 3" key="1">
    <citation type="submission" date="2016-08" db="EMBL/GenBank/DDBJ databases">
        <title>Genome-based comparison of Moorella thermoacetic strains.</title>
        <authorList>
            <person name="Poehlein A."/>
            <person name="Bengelsdorf F.R."/>
            <person name="Esser C."/>
            <person name="Duerre P."/>
            <person name="Daniel R."/>
        </authorList>
    </citation>
    <scope>NUCLEOTIDE SEQUENCE [LARGE SCALE GENOMIC DNA]</scope>
    <source>
        <strain evidence="2 3">DSM 21394</strain>
    </source>
</reference>
<proteinExistence type="predicted"/>
<dbReference type="OrthoDB" id="1951946at2"/>
<gene>
    <name evidence="2" type="ORF">MOTE_23960</name>
</gene>
<evidence type="ECO:0000313" key="2">
    <source>
        <dbReference type="EMBL" id="OIQ55523.1"/>
    </source>
</evidence>
<dbReference type="InterPro" id="IPR054467">
    <property type="entry name" value="YkoP-like_dom"/>
</dbReference>
<dbReference type="EMBL" id="MDDC01000025">
    <property type="protein sequence ID" value="OIQ55523.1"/>
    <property type="molecule type" value="Genomic_DNA"/>
</dbReference>
<comment type="caution">
    <text evidence="2">The sequence shown here is derived from an EMBL/GenBank/DDBJ whole genome shotgun (WGS) entry which is preliminary data.</text>
</comment>
<evidence type="ECO:0000259" key="1">
    <source>
        <dbReference type="Pfam" id="PF22790"/>
    </source>
</evidence>
<name>A0A1J5NPZ9_NEOTH</name>
<organism evidence="2 3">
    <name type="scientific">Neomoorella thermoacetica</name>
    <name type="common">Clostridium thermoaceticum</name>
    <dbReference type="NCBI Taxonomy" id="1525"/>
    <lineage>
        <taxon>Bacteria</taxon>
        <taxon>Bacillati</taxon>
        <taxon>Bacillota</taxon>
        <taxon>Clostridia</taxon>
        <taxon>Neomoorellales</taxon>
        <taxon>Neomoorellaceae</taxon>
        <taxon>Neomoorella</taxon>
    </lineage>
</organism>
<accession>A0A1J5NPZ9</accession>
<protein>
    <recommendedName>
        <fullName evidence="1">YkoP-like domain-containing protein</fullName>
    </recommendedName>
</protein>
<evidence type="ECO:0000313" key="3">
    <source>
        <dbReference type="Proteomes" id="UP000182811"/>
    </source>
</evidence>
<feature type="domain" description="YkoP-like" evidence="1">
    <location>
        <begin position="11"/>
        <end position="177"/>
    </location>
</feature>
<dbReference type="Pfam" id="PF22790">
    <property type="entry name" value="YkoP"/>
    <property type="match status" value="1"/>
</dbReference>
<dbReference type="Proteomes" id="UP000182811">
    <property type="component" value="Unassembled WGS sequence"/>
</dbReference>